<dbReference type="OrthoDB" id="6630583at2759"/>
<gene>
    <name evidence="2" type="ORF">WN51_03115</name>
</gene>
<dbReference type="EMBL" id="KQ435819">
    <property type="protein sequence ID" value="KOX72521.1"/>
    <property type="molecule type" value="Genomic_DNA"/>
</dbReference>
<evidence type="ECO:0000313" key="2">
    <source>
        <dbReference type="EMBL" id="KOX72521.1"/>
    </source>
</evidence>
<reference evidence="2 3" key="1">
    <citation type="submission" date="2015-07" db="EMBL/GenBank/DDBJ databases">
        <title>The genome of Melipona quadrifasciata.</title>
        <authorList>
            <person name="Pan H."/>
            <person name="Kapheim K."/>
        </authorList>
    </citation>
    <scope>NUCLEOTIDE SEQUENCE [LARGE SCALE GENOMIC DNA]</scope>
    <source>
        <strain evidence="2">0111107301</strain>
        <tissue evidence="2">Whole body</tissue>
    </source>
</reference>
<keyword evidence="3" id="KW-1185">Reference proteome</keyword>
<accession>A0A0N0U4H3</accession>
<dbReference type="AlphaFoldDB" id="A0A0N0U4H3"/>
<organism evidence="2 3">
    <name type="scientific">Melipona quadrifasciata</name>
    <dbReference type="NCBI Taxonomy" id="166423"/>
    <lineage>
        <taxon>Eukaryota</taxon>
        <taxon>Metazoa</taxon>
        <taxon>Ecdysozoa</taxon>
        <taxon>Arthropoda</taxon>
        <taxon>Hexapoda</taxon>
        <taxon>Insecta</taxon>
        <taxon>Pterygota</taxon>
        <taxon>Neoptera</taxon>
        <taxon>Endopterygota</taxon>
        <taxon>Hymenoptera</taxon>
        <taxon>Apocrita</taxon>
        <taxon>Aculeata</taxon>
        <taxon>Apoidea</taxon>
        <taxon>Anthophila</taxon>
        <taxon>Apidae</taxon>
        <taxon>Melipona</taxon>
    </lineage>
</organism>
<dbReference type="STRING" id="166423.A0A0N0U4H3"/>
<feature type="region of interest" description="Disordered" evidence="1">
    <location>
        <begin position="63"/>
        <end position="153"/>
    </location>
</feature>
<evidence type="ECO:0000313" key="3">
    <source>
        <dbReference type="Proteomes" id="UP000053105"/>
    </source>
</evidence>
<feature type="compositionally biased region" description="Basic and acidic residues" evidence="1">
    <location>
        <begin position="126"/>
        <end position="153"/>
    </location>
</feature>
<sequence length="353" mass="40417">MSLVNFTLPYQSATPTPFFYGGQNGGQSTANNLRLNAVLPPAPVPNFNDQESFLNEPYIPPAAYQQQQQQRHQSTFNRQRNSNTFAEQSSFSSTQDNRYANYNQDFKRTQPRQQQQMRFPPSLPQQRERVSIEGDQDNFRTSRMPEQESYPDRPNGRAAFLNLHAKQRIHFSIMVPRSKYTRVNGESGPGTKTSIHAVLDYDDDFDDYYDDKDPEIPRDAHVTPIQGPIFLKNGSVPVVPLYSYPQLNNGTFVQIPVLIKDDEIFYQLIQEIEAIGCICRKKSKKFRESPLTSESYLISEESCDQFKTCFLILWTALSVALGVELRGDLIRGVPCIKKYHQLFCPTAGNTYPM</sequence>
<feature type="compositionally biased region" description="Polar residues" evidence="1">
    <location>
        <begin position="71"/>
        <end position="104"/>
    </location>
</feature>
<evidence type="ECO:0000256" key="1">
    <source>
        <dbReference type="SAM" id="MobiDB-lite"/>
    </source>
</evidence>
<dbReference type="Proteomes" id="UP000053105">
    <property type="component" value="Unassembled WGS sequence"/>
</dbReference>
<proteinExistence type="predicted"/>
<feature type="compositionally biased region" description="Low complexity" evidence="1">
    <location>
        <begin position="111"/>
        <end position="120"/>
    </location>
</feature>
<protein>
    <submittedName>
        <fullName evidence="2">Uncharacterized protein</fullName>
    </submittedName>
</protein>
<name>A0A0N0U4H3_9HYME</name>